<keyword evidence="1" id="KW-0472">Membrane</keyword>
<evidence type="ECO:0000313" key="2">
    <source>
        <dbReference type="EMBL" id="KAA9346314.1"/>
    </source>
</evidence>
<feature type="transmembrane region" description="Helical" evidence="1">
    <location>
        <begin position="104"/>
        <end position="124"/>
    </location>
</feature>
<feature type="transmembrane region" description="Helical" evidence="1">
    <location>
        <begin position="136"/>
        <end position="157"/>
    </location>
</feature>
<feature type="transmembrane region" description="Helical" evidence="1">
    <location>
        <begin position="32"/>
        <end position="52"/>
    </location>
</feature>
<accession>A0A5N1J6H3</accession>
<dbReference type="EMBL" id="VTWS01000011">
    <property type="protein sequence ID" value="KAA9346314.1"/>
    <property type="molecule type" value="Genomic_DNA"/>
</dbReference>
<feature type="transmembrane region" description="Helical" evidence="1">
    <location>
        <begin position="187"/>
        <end position="208"/>
    </location>
</feature>
<keyword evidence="1" id="KW-1133">Transmembrane helix</keyword>
<keyword evidence="1" id="KW-0812">Transmembrane</keyword>
<keyword evidence="3" id="KW-1185">Reference proteome</keyword>
<comment type="caution">
    <text evidence="2">The sequence shown here is derived from an EMBL/GenBank/DDBJ whole genome shotgun (WGS) entry which is preliminary data.</text>
</comment>
<dbReference type="Proteomes" id="UP000326344">
    <property type="component" value="Unassembled WGS sequence"/>
</dbReference>
<protein>
    <submittedName>
        <fullName evidence="2">Uncharacterized protein</fullName>
    </submittedName>
</protein>
<feature type="transmembrane region" description="Helical" evidence="1">
    <location>
        <begin position="9"/>
        <end position="26"/>
    </location>
</feature>
<evidence type="ECO:0000256" key="1">
    <source>
        <dbReference type="SAM" id="Phobius"/>
    </source>
</evidence>
<name>A0A5N1J6H3_9BACT</name>
<sequence length="282" mass="31589">MNVKNLSRVYLILVPFVVAILGFALGHSHYKLYIPIWLIHAGLMSWATWTLSKESIHNQHQRKSHLLIGILFLIAPWLFIAIFAGMGPPPTTAKAWVATATEQQVRYCILVISGVLITIGFTFLSHQLKQAGEEVYSLLGLVAFFLAMPLFILNMTYWGSFLTESFRIFVASGSTKRPDWYLPLRDLFAWISGIEVGLTYLASAAFGASLKTTRWFKPRACWSYILISLLGFLLSVLPDFSLMPLTVGSYLVSIPAIPFIIPYLMAVNLLSRSGTIQPVQEI</sequence>
<feature type="transmembrane region" description="Helical" evidence="1">
    <location>
        <begin position="64"/>
        <end position="84"/>
    </location>
</feature>
<organism evidence="2 3">
    <name type="scientific">Larkinella humicola</name>
    <dbReference type="NCBI Taxonomy" id="2607654"/>
    <lineage>
        <taxon>Bacteria</taxon>
        <taxon>Pseudomonadati</taxon>
        <taxon>Bacteroidota</taxon>
        <taxon>Cytophagia</taxon>
        <taxon>Cytophagales</taxon>
        <taxon>Spirosomataceae</taxon>
        <taxon>Larkinella</taxon>
    </lineage>
</organism>
<reference evidence="2 3" key="1">
    <citation type="submission" date="2019-09" db="EMBL/GenBank/DDBJ databases">
        <title>Genome Sequence of Larkinella sp MA1.</title>
        <authorList>
            <person name="Srinivasan S."/>
        </authorList>
    </citation>
    <scope>NUCLEOTIDE SEQUENCE [LARGE SCALE GENOMIC DNA]</scope>
    <source>
        <strain evidence="2 3">MA1</strain>
    </source>
</reference>
<feature type="transmembrane region" description="Helical" evidence="1">
    <location>
        <begin position="220"/>
        <end position="238"/>
    </location>
</feature>
<dbReference type="AlphaFoldDB" id="A0A5N1J6H3"/>
<evidence type="ECO:0000313" key="3">
    <source>
        <dbReference type="Proteomes" id="UP000326344"/>
    </source>
</evidence>
<proteinExistence type="predicted"/>
<gene>
    <name evidence="2" type="ORF">F0P93_29035</name>
</gene>
<feature type="transmembrane region" description="Helical" evidence="1">
    <location>
        <begin position="250"/>
        <end position="270"/>
    </location>
</feature>
<dbReference type="RefSeq" id="WP_150881308.1">
    <property type="nucleotide sequence ID" value="NZ_VTWS01000011.1"/>
</dbReference>